<evidence type="ECO:0000313" key="5">
    <source>
        <dbReference type="Proteomes" id="UP000182840"/>
    </source>
</evidence>
<dbReference type="NCBIfam" id="TIGR02464">
    <property type="entry name" value="ribofla_fusion"/>
    <property type="match status" value="1"/>
</dbReference>
<organism evidence="4 5">
    <name type="scientific">Aquibium oceanicum</name>
    <dbReference type="NCBI Taxonomy" id="1670800"/>
    <lineage>
        <taxon>Bacteria</taxon>
        <taxon>Pseudomonadati</taxon>
        <taxon>Pseudomonadota</taxon>
        <taxon>Alphaproteobacteria</taxon>
        <taxon>Hyphomicrobiales</taxon>
        <taxon>Phyllobacteriaceae</taxon>
        <taxon>Aquibium</taxon>
    </lineage>
</organism>
<proteinExistence type="predicted"/>
<evidence type="ECO:0000256" key="2">
    <source>
        <dbReference type="ARBA" id="ARBA00000751"/>
    </source>
</evidence>
<name>A0A1L3SW97_9HYPH</name>
<dbReference type="OrthoDB" id="512700at2"/>
<feature type="domain" description="NADAR" evidence="3">
    <location>
        <begin position="22"/>
        <end position="180"/>
    </location>
</feature>
<evidence type="ECO:0000313" key="4">
    <source>
        <dbReference type="EMBL" id="APH73668.1"/>
    </source>
</evidence>
<protein>
    <recommendedName>
        <fullName evidence="3">NADAR domain-containing protein</fullName>
    </recommendedName>
</protein>
<dbReference type="RefSeq" id="WP_072607132.1">
    <property type="nucleotide sequence ID" value="NZ_CP018171.1"/>
</dbReference>
<dbReference type="KEGG" id="meso:BSQ44_21500"/>
<dbReference type="Proteomes" id="UP000182840">
    <property type="component" value="Chromosome"/>
</dbReference>
<evidence type="ECO:0000259" key="3">
    <source>
        <dbReference type="Pfam" id="PF08719"/>
    </source>
</evidence>
<dbReference type="EMBL" id="CP018171">
    <property type="protein sequence ID" value="APH73668.1"/>
    <property type="molecule type" value="Genomic_DNA"/>
</dbReference>
<dbReference type="InterPro" id="IPR037238">
    <property type="entry name" value="YbiA-like_sf"/>
</dbReference>
<evidence type="ECO:0000256" key="1">
    <source>
        <dbReference type="ARBA" id="ARBA00000022"/>
    </source>
</evidence>
<comment type="catalytic activity">
    <reaction evidence="2">
        <text>2,5-diamino-6-hydroxy-4-(5-phosphoribosylamino)-pyrimidine + H2O = 2,5,6-triamino-4-hydroxypyrimidine + D-ribose 5-phosphate</text>
        <dbReference type="Rhea" id="RHEA:23436"/>
        <dbReference type="ChEBI" id="CHEBI:15377"/>
        <dbReference type="ChEBI" id="CHEBI:58614"/>
        <dbReference type="ChEBI" id="CHEBI:78346"/>
        <dbReference type="ChEBI" id="CHEBI:137796"/>
    </reaction>
</comment>
<keyword evidence="5" id="KW-1185">Reference proteome</keyword>
<dbReference type="Pfam" id="PF08719">
    <property type="entry name" value="NADAR"/>
    <property type="match status" value="1"/>
</dbReference>
<gene>
    <name evidence="4" type="ORF">BSQ44_21500</name>
</gene>
<dbReference type="SUPFAM" id="SSF143990">
    <property type="entry name" value="YbiA-like"/>
    <property type="match status" value="1"/>
</dbReference>
<dbReference type="CDD" id="cd15457">
    <property type="entry name" value="NADAR"/>
    <property type="match status" value="1"/>
</dbReference>
<comment type="catalytic activity">
    <reaction evidence="1">
        <text>5-amino-6-(5-phospho-D-ribosylamino)uracil + H2O = 5,6-diaminouracil + D-ribose 5-phosphate</text>
        <dbReference type="Rhea" id="RHEA:55020"/>
        <dbReference type="ChEBI" id="CHEBI:15377"/>
        <dbReference type="ChEBI" id="CHEBI:46252"/>
        <dbReference type="ChEBI" id="CHEBI:58453"/>
        <dbReference type="ChEBI" id="CHEBI:78346"/>
    </reaction>
</comment>
<accession>A0A1L3SW97</accession>
<dbReference type="STRING" id="1670800.BSQ44_21500"/>
<reference evidence="5" key="1">
    <citation type="submission" date="2016-11" db="EMBL/GenBank/DDBJ databases">
        <title>Mesorhizobium oceanicum sp. nov., isolated from deep seawater in South China Sea.</title>
        <authorList>
            <person name="Fu G.-Y."/>
        </authorList>
    </citation>
    <scope>NUCLEOTIDE SEQUENCE [LARGE SCALE GENOMIC DNA]</scope>
    <source>
        <strain evidence="5">B7</strain>
    </source>
</reference>
<dbReference type="Gene3D" id="1.10.357.40">
    <property type="entry name" value="YbiA-like"/>
    <property type="match status" value="1"/>
</dbReference>
<dbReference type="AlphaFoldDB" id="A0A1L3SW97"/>
<dbReference type="InterPro" id="IPR012816">
    <property type="entry name" value="NADAR"/>
</dbReference>
<sequence length="183" mass="20873">MTYDRSWLEAEFRAKSRKKFVFFWGHQPAKDGSITAACFSQWWPSPFTSAGRIYPTAEHWMMAGKARLFGDEEAAEKIRAASSPKQVKEFGRQVRGFDETRWNEAKLCIVVEGNFEKFRQNPPLGEFLLSTGNAVIVEASPVDRIWGIGLAADNERATNPLQWRGENLLGFALMEVRDRLGRQ</sequence>